<evidence type="ECO:0000313" key="12">
    <source>
        <dbReference type="Proteomes" id="UP001163739"/>
    </source>
</evidence>
<keyword evidence="5 9" id="KW-0812">Transmembrane</keyword>
<keyword evidence="12" id="KW-1185">Reference proteome</keyword>
<keyword evidence="8 9" id="KW-0472">Membrane</keyword>
<evidence type="ECO:0000256" key="9">
    <source>
        <dbReference type="RuleBase" id="RU363032"/>
    </source>
</evidence>
<dbReference type="Gene3D" id="1.10.3720.10">
    <property type="entry name" value="MetI-like"/>
    <property type="match status" value="1"/>
</dbReference>
<feature type="transmembrane region" description="Helical" evidence="9">
    <location>
        <begin position="235"/>
        <end position="251"/>
    </location>
</feature>
<feature type="transmembrane region" description="Helical" evidence="9">
    <location>
        <begin position="202"/>
        <end position="223"/>
    </location>
</feature>
<evidence type="ECO:0000313" key="11">
    <source>
        <dbReference type="EMBL" id="UZE95972.1"/>
    </source>
</evidence>
<dbReference type="PROSITE" id="PS50928">
    <property type="entry name" value="ABC_TM1"/>
    <property type="match status" value="1"/>
</dbReference>
<organism evidence="11 12">
    <name type="scientific">Alkalimarinus alittae</name>
    <dbReference type="NCBI Taxonomy" id="2961619"/>
    <lineage>
        <taxon>Bacteria</taxon>
        <taxon>Pseudomonadati</taxon>
        <taxon>Pseudomonadota</taxon>
        <taxon>Gammaproteobacteria</taxon>
        <taxon>Alteromonadales</taxon>
        <taxon>Alteromonadaceae</taxon>
        <taxon>Alkalimarinus</taxon>
    </lineage>
</organism>
<keyword evidence="7 9" id="KW-1133">Transmembrane helix</keyword>
<evidence type="ECO:0000256" key="2">
    <source>
        <dbReference type="ARBA" id="ARBA00010072"/>
    </source>
</evidence>
<feature type="transmembrane region" description="Helical" evidence="9">
    <location>
        <begin position="336"/>
        <end position="358"/>
    </location>
</feature>
<feature type="transmembrane region" description="Helical" evidence="9">
    <location>
        <begin position="160"/>
        <end position="182"/>
    </location>
</feature>
<keyword evidence="6" id="KW-0029">Amino-acid transport</keyword>
<dbReference type="CDD" id="cd06261">
    <property type="entry name" value="TM_PBP2"/>
    <property type="match status" value="1"/>
</dbReference>
<feature type="transmembrane region" description="Helical" evidence="9">
    <location>
        <begin position="293"/>
        <end position="316"/>
    </location>
</feature>
<dbReference type="Proteomes" id="UP001163739">
    <property type="component" value="Chromosome"/>
</dbReference>
<evidence type="ECO:0000259" key="10">
    <source>
        <dbReference type="PROSITE" id="PS50928"/>
    </source>
</evidence>
<keyword evidence="3 9" id="KW-0813">Transport</keyword>
<evidence type="ECO:0000256" key="4">
    <source>
        <dbReference type="ARBA" id="ARBA00022475"/>
    </source>
</evidence>
<sequence>MSVKQFKPLPAQPAPIMTAGPIAWVRDNLFSSTFNIIATILIIGSLVAVLPGMIDWLFISANWSGTSQSDCVKDGACWVFISAWSQQIFYGSYPTDELWRVNLCLFLLAGVIALSFILPDRLRNKVAVPAFLLLPFIGLLFLDGSMIGLPQVTTNLWGGFSLNVLLAAASIIIAFPFGFLWALGRRSDMPFARSVSVTCIEFFRGTPILALFFMGSVMLPLFFPADVNVDKLLRVWIILVLFMSAYMAEVFRSGFQAIPSGQYEAADSIGLGYWQKTLLIIFPQVIKVSMPNILATFVMVFKNTVFLLVIAVPEMLQVIMSALSNSNWLGGHAIEGYLFVAFIFWACCFSMSLLATSIEKKLDTSHNK</sequence>
<dbReference type="Pfam" id="PF00528">
    <property type="entry name" value="BPD_transp_1"/>
    <property type="match status" value="1"/>
</dbReference>
<feature type="transmembrane region" description="Helical" evidence="9">
    <location>
        <begin position="36"/>
        <end position="59"/>
    </location>
</feature>
<evidence type="ECO:0000256" key="1">
    <source>
        <dbReference type="ARBA" id="ARBA00004429"/>
    </source>
</evidence>
<evidence type="ECO:0000256" key="8">
    <source>
        <dbReference type="ARBA" id="ARBA00023136"/>
    </source>
</evidence>
<keyword evidence="4" id="KW-1003">Cell membrane</keyword>
<dbReference type="RefSeq" id="WP_265047456.1">
    <property type="nucleotide sequence ID" value="NZ_CP100390.1"/>
</dbReference>
<dbReference type="InterPro" id="IPR000515">
    <property type="entry name" value="MetI-like"/>
</dbReference>
<evidence type="ECO:0000256" key="5">
    <source>
        <dbReference type="ARBA" id="ARBA00022692"/>
    </source>
</evidence>
<comment type="subcellular location">
    <subcellularLocation>
        <location evidence="1">Cell inner membrane</location>
        <topology evidence="1">Multi-pass membrane protein</topology>
    </subcellularLocation>
    <subcellularLocation>
        <location evidence="9">Cell membrane</location>
        <topology evidence="9">Multi-pass membrane protein</topology>
    </subcellularLocation>
</comment>
<dbReference type="SUPFAM" id="SSF161098">
    <property type="entry name" value="MetI-like"/>
    <property type="match status" value="1"/>
</dbReference>
<dbReference type="PANTHER" id="PTHR30614:SF41">
    <property type="entry name" value="INNER MEMBRANE AMINO-ACID ABC TRANSPORTER PERMEASE PROTEIN YHDY"/>
    <property type="match status" value="1"/>
</dbReference>
<gene>
    <name evidence="11" type="ORF">NKI27_18295</name>
</gene>
<dbReference type="PANTHER" id="PTHR30614">
    <property type="entry name" value="MEMBRANE COMPONENT OF AMINO ACID ABC TRANSPORTER"/>
    <property type="match status" value="1"/>
</dbReference>
<accession>A0ABY6N1T6</accession>
<reference evidence="11" key="1">
    <citation type="submission" date="2022-06" db="EMBL/GenBank/DDBJ databases">
        <title>Alkalimarinus sp. nov., isolated from gut of a Alitta virens.</title>
        <authorList>
            <person name="Yang A.I."/>
            <person name="Shin N.-R."/>
        </authorList>
    </citation>
    <scope>NUCLEOTIDE SEQUENCE</scope>
    <source>
        <strain evidence="11">A2M4</strain>
    </source>
</reference>
<proteinExistence type="inferred from homology"/>
<dbReference type="InterPro" id="IPR043429">
    <property type="entry name" value="ArtM/GltK/GlnP/TcyL/YhdX-like"/>
</dbReference>
<comment type="similarity">
    <text evidence="2">Belongs to the binding-protein-dependent transport system permease family. HisMQ subfamily.</text>
</comment>
<dbReference type="EMBL" id="CP100390">
    <property type="protein sequence ID" value="UZE95972.1"/>
    <property type="molecule type" value="Genomic_DNA"/>
</dbReference>
<evidence type="ECO:0000256" key="3">
    <source>
        <dbReference type="ARBA" id="ARBA00022448"/>
    </source>
</evidence>
<feature type="transmembrane region" description="Helical" evidence="9">
    <location>
        <begin position="130"/>
        <end position="148"/>
    </location>
</feature>
<name>A0ABY6N1T6_9ALTE</name>
<dbReference type="InterPro" id="IPR035906">
    <property type="entry name" value="MetI-like_sf"/>
</dbReference>
<evidence type="ECO:0000256" key="6">
    <source>
        <dbReference type="ARBA" id="ARBA00022970"/>
    </source>
</evidence>
<protein>
    <submittedName>
        <fullName evidence="11">Amino acid ABC transporter permease</fullName>
    </submittedName>
</protein>
<feature type="domain" description="ABC transmembrane type-1" evidence="10">
    <location>
        <begin position="160"/>
        <end position="355"/>
    </location>
</feature>
<dbReference type="InterPro" id="IPR010065">
    <property type="entry name" value="AA_ABC_transptr_permease_3TM"/>
</dbReference>
<evidence type="ECO:0000256" key="7">
    <source>
        <dbReference type="ARBA" id="ARBA00022989"/>
    </source>
</evidence>
<dbReference type="NCBIfam" id="TIGR01726">
    <property type="entry name" value="HEQRo_perm_3TM"/>
    <property type="match status" value="1"/>
</dbReference>
<feature type="transmembrane region" description="Helical" evidence="9">
    <location>
        <begin position="99"/>
        <end position="118"/>
    </location>
</feature>